<evidence type="ECO:0000256" key="10">
    <source>
        <dbReference type="PIRNR" id="PIRNR015601"/>
    </source>
</evidence>
<evidence type="ECO:0000256" key="8">
    <source>
        <dbReference type="ARBA" id="ARBA00025699"/>
    </source>
</evidence>
<evidence type="ECO:0000256" key="3">
    <source>
        <dbReference type="ARBA" id="ARBA00022490"/>
    </source>
</evidence>
<evidence type="ECO:0000256" key="4">
    <source>
        <dbReference type="ARBA" id="ARBA00022552"/>
    </source>
</evidence>
<evidence type="ECO:0000256" key="2">
    <source>
        <dbReference type="ARBA" id="ARBA00005528"/>
    </source>
</evidence>
<feature type="domain" description="Ribosomal RNA small subunit methyltransferase E methyltransferase" evidence="11">
    <location>
        <begin position="79"/>
        <end position="238"/>
    </location>
</feature>
<protein>
    <recommendedName>
        <fullName evidence="10">Ribosomal RNA small subunit methyltransferase E</fullName>
        <ecNumber evidence="10">2.1.1.193</ecNumber>
    </recommendedName>
</protein>
<comment type="function">
    <text evidence="8 10">Specifically methylates the N3 position of the uracil ring of uridine 1498 (m3U1498) in 16S rRNA. Acts on the fully assembled 30S ribosomal subunit.</text>
</comment>
<evidence type="ECO:0000313" key="13">
    <source>
        <dbReference type="Proteomes" id="UP000266426"/>
    </source>
</evidence>
<evidence type="ECO:0000256" key="5">
    <source>
        <dbReference type="ARBA" id="ARBA00022603"/>
    </source>
</evidence>
<sequence length="248" mass="27499">MKTRRFFAHSRCRQGDTIILSRQQCHHLKDVLRLGIGDTVRCFSETGLESEARIASFADSGAFLTVIEDYSPSDTRLCPLILAQSLVKASKMDFIIQKAVELGCTEIIPFFSDHSIIQLDERRQESKQKRWYAIAVEAAKQCGRADLPVIHDCVPFARLVDMLKAYDITLFADPAGTTSDIRPLLKPGCTTAVAIGPEGGFSPAEKEAARQIPNCHTWTFNRNTARAETAAVAALSIIAYEYELISQC</sequence>
<evidence type="ECO:0000259" key="11">
    <source>
        <dbReference type="Pfam" id="PF04452"/>
    </source>
</evidence>
<comment type="catalytic activity">
    <reaction evidence="9 10">
        <text>uridine(1498) in 16S rRNA + S-adenosyl-L-methionine = N(3)-methyluridine(1498) in 16S rRNA + S-adenosyl-L-homocysteine + H(+)</text>
        <dbReference type="Rhea" id="RHEA:42920"/>
        <dbReference type="Rhea" id="RHEA-COMP:10283"/>
        <dbReference type="Rhea" id="RHEA-COMP:10284"/>
        <dbReference type="ChEBI" id="CHEBI:15378"/>
        <dbReference type="ChEBI" id="CHEBI:57856"/>
        <dbReference type="ChEBI" id="CHEBI:59789"/>
        <dbReference type="ChEBI" id="CHEBI:65315"/>
        <dbReference type="ChEBI" id="CHEBI:74502"/>
        <dbReference type="EC" id="2.1.1.193"/>
    </reaction>
</comment>
<dbReference type="PANTHER" id="PTHR30027">
    <property type="entry name" value="RIBOSOMAL RNA SMALL SUBUNIT METHYLTRANSFERASE E"/>
    <property type="match status" value="1"/>
</dbReference>
<proteinExistence type="inferred from homology"/>
<evidence type="ECO:0000256" key="1">
    <source>
        <dbReference type="ARBA" id="ARBA00004496"/>
    </source>
</evidence>
<dbReference type="SUPFAM" id="SSF75217">
    <property type="entry name" value="alpha/beta knot"/>
    <property type="match status" value="1"/>
</dbReference>
<dbReference type="EMBL" id="QZJZ01000047">
    <property type="protein sequence ID" value="RJP59511.1"/>
    <property type="molecule type" value="Genomic_DNA"/>
</dbReference>
<dbReference type="InterPro" id="IPR029028">
    <property type="entry name" value="Alpha/beta_knot_MTases"/>
</dbReference>
<dbReference type="GO" id="GO:0070042">
    <property type="term" value="F:rRNA (uridine-N3-)-methyltransferase activity"/>
    <property type="evidence" value="ECO:0007669"/>
    <property type="project" value="TreeGrafter"/>
</dbReference>
<dbReference type="Pfam" id="PF04452">
    <property type="entry name" value="Methyltrans_RNA"/>
    <property type="match status" value="1"/>
</dbReference>
<comment type="similarity">
    <text evidence="2 10">Belongs to the RNA methyltransferase RsmE family.</text>
</comment>
<dbReference type="InterPro" id="IPR006700">
    <property type="entry name" value="RsmE"/>
</dbReference>
<dbReference type="InterPro" id="IPR046886">
    <property type="entry name" value="RsmE_MTase_dom"/>
</dbReference>
<dbReference type="EC" id="2.1.1.193" evidence="10"/>
<dbReference type="NCBIfam" id="TIGR00046">
    <property type="entry name" value="RsmE family RNA methyltransferase"/>
    <property type="match status" value="1"/>
</dbReference>
<evidence type="ECO:0000256" key="7">
    <source>
        <dbReference type="ARBA" id="ARBA00022691"/>
    </source>
</evidence>
<dbReference type="PIRSF" id="PIRSF015601">
    <property type="entry name" value="MTase_slr0722"/>
    <property type="match status" value="1"/>
</dbReference>
<keyword evidence="3 10" id="KW-0963">Cytoplasm</keyword>
<evidence type="ECO:0000313" key="12">
    <source>
        <dbReference type="EMBL" id="RJP59511.1"/>
    </source>
</evidence>
<dbReference type="PANTHER" id="PTHR30027:SF3">
    <property type="entry name" value="16S RRNA (URACIL(1498)-N(3))-METHYLTRANSFERASE"/>
    <property type="match status" value="1"/>
</dbReference>
<dbReference type="Gene3D" id="3.40.1280.10">
    <property type="match status" value="1"/>
</dbReference>
<dbReference type="GO" id="GO:0070475">
    <property type="term" value="P:rRNA base methylation"/>
    <property type="evidence" value="ECO:0007669"/>
    <property type="project" value="TreeGrafter"/>
</dbReference>
<accession>A0A3A4RD63</accession>
<gene>
    <name evidence="12" type="ORF">C4541_05660</name>
</gene>
<organism evidence="12 13">
    <name type="scientific">Candidatus Auribacter fodinae</name>
    <dbReference type="NCBI Taxonomy" id="2093366"/>
    <lineage>
        <taxon>Bacteria</taxon>
        <taxon>Pseudomonadati</taxon>
        <taxon>Candidatus Auribacterota</taxon>
        <taxon>Candidatus Auribacteria</taxon>
        <taxon>Candidatus Auribacterales</taxon>
        <taxon>Candidatus Auribacteraceae</taxon>
        <taxon>Candidatus Auribacter</taxon>
    </lineage>
</organism>
<dbReference type="GO" id="GO:0005737">
    <property type="term" value="C:cytoplasm"/>
    <property type="evidence" value="ECO:0007669"/>
    <property type="project" value="UniProtKB-SubCell"/>
</dbReference>
<dbReference type="SUPFAM" id="SSF88697">
    <property type="entry name" value="PUA domain-like"/>
    <property type="match status" value="1"/>
</dbReference>
<comment type="subcellular location">
    <subcellularLocation>
        <location evidence="1 10">Cytoplasm</location>
    </subcellularLocation>
</comment>
<comment type="caution">
    <text evidence="12">The sequence shown here is derived from an EMBL/GenBank/DDBJ whole genome shotgun (WGS) entry which is preliminary data.</text>
</comment>
<dbReference type="AlphaFoldDB" id="A0A3A4RD63"/>
<keyword evidence="7 10" id="KW-0949">S-adenosyl-L-methionine</keyword>
<evidence type="ECO:0000256" key="9">
    <source>
        <dbReference type="ARBA" id="ARBA00047944"/>
    </source>
</evidence>
<name>A0A3A4RD63_9BACT</name>
<evidence type="ECO:0000256" key="6">
    <source>
        <dbReference type="ARBA" id="ARBA00022679"/>
    </source>
</evidence>
<keyword evidence="4 10" id="KW-0698">rRNA processing</keyword>
<keyword evidence="6 10" id="KW-0808">Transferase</keyword>
<dbReference type="Proteomes" id="UP000266426">
    <property type="component" value="Unassembled WGS sequence"/>
</dbReference>
<dbReference type="CDD" id="cd18084">
    <property type="entry name" value="RsmE-like"/>
    <property type="match status" value="1"/>
</dbReference>
<keyword evidence="5 10" id="KW-0489">Methyltransferase</keyword>
<reference evidence="12 13" key="1">
    <citation type="journal article" date="2017" name="ISME J.">
        <title>Energy and carbon metabolisms in a deep terrestrial subsurface fluid microbial community.</title>
        <authorList>
            <person name="Momper L."/>
            <person name="Jungbluth S.P."/>
            <person name="Lee M.D."/>
            <person name="Amend J.P."/>
        </authorList>
    </citation>
    <scope>NUCLEOTIDE SEQUENCE [LARGE SCALE GENOMIC DNA]</scope>
    <source>
        <strain evidence="12">SURF_26</strain>
    </source>
</reference>
<dbReference type="InterPro" id="IPR015947">
    <property type="entry name" value="PUA-like_sf"/>
</dbReference>
<dbReference type="InterPro" id="IPR029026">
    <property type="entry name" value="tRNA_m1G_MTases_N"/>
</dbReference>